<comment type="caution">
    <text evidence="2">The sequence shown here is derived from an EMBL/GenBank/DDBJ whole genome shotgun (WGS) entry which is preliminary data.</text>
</comment>
<feature type="compositionally biased region" description="Acidic residues" evidence="1">
    <location>
        <begin position="68"/>
        <end position="80"/>
    </location>
</feature>
<protein>
    <submittedName>
        <fullName evidence="2">Uncharacterized protein</fullName>
    </submittedName>
</protein>
<dbReference type="AlphaFoldDB" id="A0A9P0LRK2"/>
<name>A0A9P0LRK2_ACAOB</name>
<reference evidence="2" key="1">
    <citation type="submission" date="2022-03" db="EMBL/GenBank/DDBJ databases">
        <authorList>
            <person name="Sayadi A."/>
        </authorList>
    </citation>
    <scope>NUCLEOTIDE SEQUENCE</scope>
</reference>
<dbReference type="EMBL" id="CAKOFQ010007387">
    <property type="protein sequence ID" value="CAH2000013.1"/>
    <property type="molecule type" value="Genomic_DNA"/>
</dbReference>
<sequence>MHRDDKMHQGKLKYEFQGPFEIGGITPKGRYEMKRVGKSLVTKAAKEQLRSWPSDWSMTVNMEELLEDLEDDEEEPEIADGTEARSE</sequence>
<keyword evidence="3" id="KW-1185">Reference proteome</keyword>
<dbReference type="OrthoDB" id="6732458at2759"/>
<evidence type="ECO:0000256" key="1">
    <source>
        <dbReference type="SAM" id="MobiDB-lite"/>
    </source>
</evidence>
<accession>A0A9P0LRK2</accession>
<dbReference type="Proteomes" id="UP001152888">
    <property type="component" value="Unassembled WGS sequence"/>
</dbReference>
<proteinExistence type="predicted"/>
<evidence type="ECO:0000313" key="3">
    <source>
        <dbReference type="Proteomes" id="UP001152888"/>
    </source>
</evidence>
<gene>
    <name evidence="2" type="ORF">ACAOBT_LOCUS25300</name>
</gene>
<organism evidence="2 3">
    <name type="scientific">Acanthoscelides obtectus</name>
    <name type="common">Bean weevil</name>
    <name type="synonym">Bruchus obtectus</name>
    <dbReference type="NCBI Taxonomy" id="200917"/>
    <lineage>
        <taxon>Eukaryota</taxon>
        <taxon>Metazoa</taxon>
        <taxon>Ecdysozoa</taxon>
        <taxon>Arthropoda</taxon>
        <taxon>Hexapoda</taxon>
        <taxon>Insecta</taxon>
        <taxon>Pterygota</taxon>
        <taxon>Neoptera</taxon>
        <taxon>Endopterygota</taxon>
        <taxon>Coleoptera</taxon>
        <taxon>Polyphaga</taxon>
        <taxon>Cucujiformia</taxon>
        <taxon>Chrysomeloidea</taxon>
        <taxon>Chrysomelidae</taxon>
        <taxon>Bruchinae</taxon>
        <taxon>Bruchini</taxon>
        <taxon>Acanthoscelides</taxon>
    </lineage>
</organism>
<feature type="region of interest" description="Disordered" evidence="1">
    <location>
        <begin position="68"/>
        <end position="87"/>
    </location>
</feature>
<evidence type="ECO:0000313" key="2">
    <source>
        <dbReference type="EMBL" id="CAH2000013.1"/>
    </source>
</evidence>